<dbReference type="STRING" id="246404.A0A507FBG2"/>
<dbReference type="InterPro" id="IPR011011">
    <property type="entry name" value="Znf_FYVE_PHD"/>
</dbReference>
<dbReference type="CDD" id="cd00065">
    <property type="entry name" value="FYVE_like_SF"/>
    <property type="match status" value="1"/>
</dbReference>
<dbReference type="PROSITE" id="PS50010">
    <property type="entry name" value="DH_2"/>
    <property type="match status" value="1"/>
</dbReference>
<feature type="region of interest" description="Disordered" evidence="8">
    <location>
        <begin position="470"/>
        <end position="502"/>
    </location>
</feature>
<dbReference type="Pfam" id="PF00621">
    <property type="entry name" value="RhoGEF"/>
    <property type="match status" value="1"/>
</dbReference>
<dbReference type="InterPro" id="IPR013083">
    <property type="entry name" value="Znf_RING/FYVE/PHD"/>
</dbReference>
<dbReference type="SUPFAM" id="SSF50729">
    <property type="entry name" value="PH domain-like"/>
    <property type="match status" value="1"/>
</dbReference>
<reference evidence="11 12" key="1">
    <citation type="journal article" date="2019" name="Sci. Rep.">
        <title>Comparative genomics of chytrid fungi reveal insights into the obligate biotrophic and pathogenic lifestyle of Synchytrium endobioticum.</title>
        <authorList>
            <person name="van de Vossenberg B.T.L.H."/>
            <person name="Warris S."/>
            <person name="Nguyen H.D.T."/>
            <person name="van Gent-Pelzer M.P.E."/>
            <person name="Joly D.L."/>
            <person name="van de Geest H.C."/>
            <person name="Bonants P.J.M."/>
            <person name="Smith D.S."/>
            <person name="Levesque C.A."/>
            <person name="van der Lee T.A.J."/>
        </authorList>
    </citation>
    <scope>NUCLEOTIDE SEQUENCE [LARGE SCALE GENOMIC DNA]</scope>
    <source>
        <strain evidence="11 12">CBS 675.73</strain>
    </source>
</reference>
<feature type="region of interest" description="Disordered" evidence="8">
    <location>
        <begin position="611"/>
        <end position="631"/>
    </location>
</feature>
<keyword evidence="6" id="KW-0862">Zinc</keyword>
<evidence type="ECO:0000313" key="11">
    <source>
        <dbReference type="EMBL" id="TPX73472.1"/>
    </source>
</evidence>
<evidence type="ECO:0008006" key="13">
    <source>
        <dbReference type="Google" id="ProtNLM"/>
    </source>
</evidence>
<feature type="domain" description="FYVE-type" evidence="10">
    <location>
        <begin position="357"/>
        <end position="419"/>
    </location>
</feature>
<dbReference type="GO" id="GO:0005085">
    <property type="term" value="F:guanyl-nucleotide exchange factor activity"/>
    <property type="evidence" value="ECO:0007669"/>
    <property type="project" value="UniProtKB-KW"/>
</dbReference>
<dbReference type="InterPro" id="IPR035899">
    <property type="entry name" value="DBL_dom_sf"/>
</dbReference>
<evidence type="ECO:0000256" key="4">
    <source>
        <dbReference type="ARBA" id="ARBA00022723"/>
    </source>
</evidence>
<keyword evidence="3" id="KW-0344">Guanine-nucleotide releasing factor</keyword>
<evidence type="ECO:0000256" key="5">
    <source>
        <dbReference type="ARBA" id="ARBA00022771"/>
    </source>
</evidence>
<evidence type="ECO:0000256" key="6">
    <source>
        <dbReference type="ARBA" id="ARBA00022833"/>
    </source>
</evidence>
<evidence type="ECO:0000256" key="3">
    <source>
        <dbReference type="ARBA" id="ARBA00022658"/>
    </source>
</evidence>
<evidence type="ECO:0000256" key="8">
    <source>
        <dbReference type="SAM" id="MobiDB-lite"/>
    </source>
</evidence>
<dbReference type="Pfam" id="PF01363">
    <property type="entry name" value="FYVE"/>
    <property type="match status" value="1"/>
</dbReference>
<comment type="subcellular location">
    <subcellularLocation>
        <location evidence="1">Cytoplasm</location>
    </subcellularLocation>
</comment>
<evidence type="ECO:0000259" key="10">
    <source>
        <dbReference type="PROSITE" id="PS50178"/>
    </source>
</evidence>
<dbReference type="InterPro" id="IPR000306">
    <property type="entry name" value="Znf_FYVE"/>
</dbReference>
<feature type="domain" description="DH" evidence="9">
    <location>
        <begin position="19"/>
        <end position="201"/>
    </location>
</feature>
<gene>
    <name evidence="11" type="ORF">CcCBS67573_g05258</name>
</gene>
<dbReference type="InterPro" id="IPR055251">
    <property type="entry name" value="SOS1_NGEF_PH"/>
</dbReference>
<dbReference type="OrthoDB" id="660555at2759"/>
<dbReference type="SMART" id="SM00064">
    <property type="entry name" value="FYVE"/>
    <property type="match status" value="1"/>
</dbReference>
<organism evidence="11 12">
    <name type="scientific">Chytriomyces confervae</name>
    <dbReference type="NCBI Taxonomy" id="246404"/>
    <lineage>
        <taxon>Eukaryota</taxon>
        <taxon>Fungi</taxon>
        <taxon>Fungi incertae sedis</taxon>
        <taxon>Chytridiomycota</taxon>
        <taxon>Chytridiomycota incertae sedis</taxon>
        <taxon>Chytridiomycetes</taxon>
        <taxon>Chytridiales</taxon>
        <taxon>Chytriomycetaceae</taxon>
        <taxon>Chytriomyces</taxon>
    </lineage>
</organism>
<dbReference type="PANTHER" id="PTHR12673">
    <property type="entry name" value="FACIOGENITAL DYSPLASIA PROTEIN"/>
    <property type="match status" value="1"/>
</dbReference>
<dbReference type="Gene3D" id="3.30.40.10">
    <property type="entry name" value="Zinc/RING finger domain, C3HC4 (zinc finger)"/>
    <property type="match status" value="1"/>
</dbReference>
<dbReference type="GO" id="GO:0008270">
    <property type="term" value="F:zinc ion binding"/>
    <property type="evidence" value="ECO:0007669"/>
    <property type="project" value="UniProtKB-KW"/>
</dbReference>
<dbReference type="Pfam" id="PF22697">
    <property type="entry name" value="SOS1_NGEF_PH"/>
    <property type="match status" value="1"/>
</dbReference>
<keyword evidence="4" id="KW-0479">Metal-binding</keyword>
<dbReference type="PANTHER" id="PTHR12673:SF159">
    <property type="entry name" value="LD03170P"/>
    <property type="match status" value="1"/>
</dbReference>
<name>A0A507FBG2_9FUNG</name>
<evidence type="ECO:0000256" key="2">
    <source>
        <dbReference type="ARBA" id="ARBA00022490"/>
    </source>
</evidence>
<feature type="compositionally biased region" description="Low complexity" evidence="8">
    <location>
        <begin position="473"/>
        <end position="487"/>
    </location>
</feature>
<dbReference type="Gene3D" id="1.20.900.10">
    <property type="entry name" value="Dbl homology (DH) domain"/>
    <property type="match status" value="1"/>
</dbReference>
<keyword evidence="12" id="KW-1185">Reference proteome</keyword>
<dbReference type="InterPro" id="IPR051092">
    <property type="entry name" value="FYVE_RhoGEF_PH"/>
</dbReference>
<keyword evidence="5 7" id="KW-0863">Zinc-finger</keyword>
<evidence type="ECO:0000256" key="7">
    <source>
        <dbReference type="PROSITE-ProRule" id="PRU00091"/>
    </source>
</evidence>
<dbReference type="SUPFAM" id="SSF57903">
    <property type="entry name" value="FYVE/PHD zinc finger"/>
    <property type="match status" value="2"/>
</dbReference>
<sequence>MWNTQNPSDYALDLTVEMRRMRIASELLDSETRYLRSLGVVEVLSSRLKPEMPAEQHTRLFANCASIARVSACLERDLSDVLAAWTEDAPLIVGAVLVHLAPFLKLYSEYCSNFSLALETVSLLMSSNPAFERVLKESSTPDCLGTHRFDSFLILPIQRIPRYTLLLDRLLESTPHTHPDYKNVENAKFLTSQVASFINERIHQHERFQEMLIVQRSISGFNEVLLVPGRSLIHSAKVTKVCRRNDQVRHLFLFSDILVYTMPATKIWSSEETFVFHRKIDLEHCSVRFVNDSSTVKFAFQVISPEKSFAAYTSSMEQTQDCVSKISAAIEARKKARKSLQIEPDSIHFNAPVWLPNKFAQACMICQSTFTLLSRKHHCRKCGNIVCNACSQNTFLIPGIKSKPDTLARACDMCSTSGAYIFDCGASSSSSCGSMLQALPSLPVEPIDDYCDDSLTTKHYTGNAGVEMRRRASSGTLSGRGRGSVRSFATSDGGSFRMKRDGSMRSVMSTSALSDAIASGRSISGRSIMTGMEMQRRTSSFSSVLSIAALGGVGGSGMGSAVEKCGLCLDVFSLSNWKRTCKACNRPVCISCSRGLESGVPSDSVFVHEDGNGWSYIPEEEEEEEAGERGR</sequence>
<dbReference type="Proteomes" id="UP000320333">
    <property type="component" value="Unassembled WGS sequence"/>
</dbReference>
<dbReference type="InterPro" id="IPR011993">
    <property type="entry name" value="PH-like_dom_sf"/>
</dbReference>
<dbReference type="GO" id="GO:0005737">
    <property type="term" value="C:cytoplasm"/>
    <property type="evidence" value="ECO:0007669"/>
    <property type="project" value="UniProtKB-SubCell"/>
</dbReference>
<proteinExistence type="predicted"/>
<dbReference type="CDD" id="cd00160">
    <property type="entry name" value="RhoGEF"/>
    <property type="match status" value="1"/>
</dbReference>
<dbReference type="PROSITE" id="PS50178">
    <property type="entry name" value="ZF_FYVE"/>
    <property type="match status" value="1"/>
</dbReference>
<evidence type="ECO:0000259" key="9">
    <source>
        <dbReference type="PROSITE" id="PS50010"/>
    </source>
</evidence>
<dbReference type="Gene3D" id="2.30.29.30">
    <property type="entry name" value="Pleckstrin-homology domain (PH domain)/Phosphotyrosine-binding domain (PTB)"/>
    <property type="match status" value="1"/>
</dbReference>
<feature type="compositionally biased region" description="Acidic residues" evidence="8">
    <location>
        <begin position="618"/>
        <end position="631"/>
    </location>
</feature>
<dbReference type="EMBL" id="QEAP01000183">
    <property type="protein sequence ID" value="TPX73472.1"/>
    <property type="molecule type" value="Genomic_DNA"/>
</dbReference>
<protein>
    <recommendedName>
        <fullName evidence="13">FYVE-type domain-containing protein</fullName>
    </recommendedName>
</protein>
<dbReference type="SUPFAM" id="SSF48065">
    <property type="entry name" value="DBL homology domain (DH-domain)"/>
    <property type="match status" value="1"/>
</dbReference>
<evidence type="ECO:0000313" key="12">
    <source>
        <dbReference type="Proteomes" id="UP000320333"/>
    </source>
</evidence>
<comment type="caution">
    <text evidence="11">The sequence shown here is derived from an EMBL/GenBank/DDBJ whole genome shotgun (WGS) entry which is preliminary data.</text>
</comment>
<evidence type="ECO:0000256" key="1">
    <source>
        <dbReference type="ARBA" id="ARBA00004496"/>
    </source>
</evidence>
<keyword evidence="2" id="KW-0963">Cytoplasm</keyword>
<dbReference type="InterPro" id="IPR000219">
    <property type="entry name" value="DH_dom"/>
</dbReference>
<accession>A0A507FBG2</accession>
<dbReference type="InterPro" id="IPR017455">
    <property type="entry name" value="Znf_FYVE-rel"/>
</dbReference>
<dbReference type="SMART" id="SM00325">
    <property type="entry name" value="RhoGEF"/>
    <property type="match status" value="1"/>
</dbReference>
<dbReference type="AlphaFoldDB" id="A0A507FBG2"/>